<name>A0AAN5I655_9BILA</name>
<keyword evidence="1" id="KW-0175">Coiled coil</keyword>
<evidence type="ECO:0000313" key="4">
    <source>
        <dbReference type="Proteomes" id="UP001328107"/>
    </source>
</evidence>
<dbReference type="PANTHER" id="PTHR33936">
    <property type="entry name" value="PROTEIN CBG17840"/>
    <property type="match status" value="1"/>
</dbReference>
<evidence type="ECO:0008006" key="5">
    <source>
        <dbReference type="Google" id="ProtNLM"/>
    </source>
</evidence>
<dbReference type="AlphaFoldDB" id="A0AAN5I655"/>
<evidence type="ECO:0000256" key="2">
    <source>
        <dbReference type="SAM" id="MobiDB-lite"/>
    </source>
</evidence>
<feature type="region of interest" description="Disordered" evidence="2">
    <location>
        <begin position="670"/>
        <end position="715"/>
    </location>
</feature>
<feature type="coiled-coil region" evidence="1">
    <location>
        <begin position="625"/>
        <end position="652"/>
    </location>
</feature>
<feature type="region of interest" description="Disordered" evidence="2">
    <location>
        <begin position="730"/>
        <end position="795"/>
    </location>
</feature>
<dbReference type="InterPro" id="IPR052797">
    <property type="entry name" value="RegFact_GeneExpr_CellDeath"/>
</dbReference>
<sequence length="795" mass="90789">MTDEVSSTTGELRFSNEINLEDSEMLTGTEELEDLQSGHLSLKEDGFDPINEHIIMHDLYQPFELEDGRLSCKICLKSEQDAPIFATRNQFHGHRYRHHGITVGMNLLQCPDTECDQQFSSIIALKKHLQTERDLPIEYHYKHFANVEEFEIWRSTVEQITGSRFVLHNRQIQSKRNVMHCFRSEHKVAAFSKNVSRDGRMRKHGSVCPAHITFIENHTGSVDAVYQLFHFGHDLEGIQHLKRLSREDSLDQHEETLSINTIFPVSNRLPKSAAMQYIQLCLVDMPDAVYLSARYSQLLVVLDVQSYFIFAKPIPNPRCVSEHVHKSHIIRQLVDIFTQFGCPVGFSVCGSSGVLFDSVESIEDVFNVNMTHVGNVTRDLSFLKKSVLDRTIEEFGEDDRWPEVVPFVVYALNSEGGGEAYLSPFEMMFGRRPPHSQDPHELVEEANDSREEANVDGLRFEEGDSVLVRYFDADLIPEGATRNASQPQPSTEYLNGLVGGVDWYGSPFYPYKVYICRSTEEPNTDCPSIWASPFDVAPTLESIRKSRNERRRGLAASIHCVCTDEWAGEKCKLPRSHLCTHKMSRVCCEKMEGGCEYHDEYNNGGGDGYKRVEGLARRFLSRDKYEKEESRREELEKLKKEESRLIEIESDNDEGRSGLMDEGVRRGLTISSLPSLPSITPQKITLHSRTTTEQGRRRMDEEDQSPSTSQVKTFQRVVIAEKKPFVLGMKRRSEWRKDDGEADEKSPLPKKGESSSPVLYPATDRNESAEESNISRRKSGRATKPNTLYKSFAHH</sequence>
<dbReference type="PANTHER" id="PTHR33936:SF9">
    <property type="entry name" value="C2H2-TYPE DOMAIN-CONTAINING PROTEIN"/>
    <property type="match status" value="1"/>
</dbReference>
<feature type="compositionally biased region" description="Low complexity" evidence="2">
    <location>
        <begin position="670"/>
        <end position="681"/>
    </location>
</feature>
<feature type="compositionally biased region" description="Polar residues" evidence="2">
    <location>
        <begin position="682"/>
        <end position="693"/>
    </location>
</feature>
<comment type="caution">
    <text evidence="3">The sequence shown here is derived from an EMBL/GenBank/DDBJ whole genome shotgun (WGS) entry which is preliminary data.</text>
</comment>
<reference evidence="4" key="1">
    <citation type="submission" date="2022-10" db="EMBL/GenBank/DDBJ databases">
        <title>Genome assembly of Pristionchus species.</title>
        <authorList>
            <person name="Yoshida K."/>
            <person name="Sommer R.J."/>
        </authorList>
    </citation>
    <scope>NUCLEOTIDE SEQUENCE [LARGE SCALE GENOMIC DNA]</scope>
    <source>
        <strain evidence="4">RS5460</strain>
    </source>
</reference>
<accession>A0AAN5I655</accession>
<gene>
    <name evidence="3" type="ORF">PMAYCL1PPCAC_24042</name>
</gene>
<dbReference type="Proteomes" id="UP001328107">
    <property type="component" value="Unassembled WGS sequence"/>
</dbReference>
<proteinExistence type="predicted"/>
<keyword evidence="4" id="KW-1185">Reference proteome</keyword>
<organism evidence="3 4">
    <name type="scientific">Pristionchus mayeri</name>
    <dbReference type="NCBI Taxonomy" id="1317129"/>
    <lineage>
        <taxon>Eukaryota</taxon>
        <taxon>Metazoa</taxon>
        <taxon>Ecdysozoa</taxon>
        <taxon>Nematoda</taxon>
        <taxon>Chromadorea</taxon>
        <taxon>Rhabditida</taxon>
        <taxon>Rhabditina</taxon>
        <taxon>Diplogasteromorpha</taxon>
        <taxon>Diplogasteroidea</taxon>
        <taxon>Neodiplogasteridae</taxon>
        <taxon>Pristionchus</taxon>
    </lineage>
</organism>
<feature type="compositionally biased region" description="Basic and acidic residues" evidence="2">
    <location>
        <begin position="731"/>
        <end position="753"/>
    </location>
</feature>
<evidence type="ECO:0000313" key="3">
    <source>
        <dbReference type="EMBL" id="GMR53847.1"/>
    </source>
</evidence>
<evidence type="ECO:0000256" key="1">
    <source>
        <dbReference type="SAM" id="Coils"/>
    </source>
</evidence>
<protein>
    <recommendedName>
        <fullName evidence="5">C2H2-type domain-containing protein</fullName>
    </recommendedName>
</protein>
<dbReference type="EMBL" id="BTRK01000005">
    <property type="protein sequence ID" value="GMR53847.1"/>
    <property type="molecule type" value="Genomic_DNA"/>
</dbReference>